<sequence length="225" mass="24630">TTLEPLQQWERRRCTGTWQLAVRHPSVSVPTAHLDAGLALPVTTSSPYEDQRRCRPNKHNRCSCPASPSKWIACKNRRQPARIRTGAAVPWLRHRGAAIGCWGPPAGCANPGTAATGRSSGCCHWPVRRCLRCLAPSSKKQRSQDEIHAGTTTLQNLVPGVPAKVRPKGGSAMPDPSWRYRGLCRHLPGSSPLPISAIAHDGTIGSQVVLLFCRTRNRCLRCLRC</sequence>
<evidence type="ECO:0000313" key="2">
    <source>
        <dbReference type="Proteomes" id="UP001642720"/>
    </source>
</evidence>
<dbReference type="EMBL" id="PPTA01000005">
    <property type="protein sequence ID" value="TFB03191.1"/>
    <property type="molecule type" value="Genomic_DNA"/>
</dbReference>
<comment type="caution">
    <text evidence="1">The sequence shown here is derived from an EMBL/GenBank/DDBJ whole genome shotgun (WGS) entry which is preliminary data.</text>
</comment>
<dbReference type="GeneID" id="300576054"/>
<gene>
    <name evidence="1" type="ORF">CCMA1212_004295</name>
</gene>
<evidence type="ECO:0000313" key="1">
    <source>
        <dbReference type="EMBL" id="TFB03191.1"/>
    </source>
</evidence>
<dbReference type="RefSeq" id="XP_073559392.1">
    <property type="nucleotide sequence ID" value="XM_073701604.1"/>
</dbReference>
<proteinExistence type="predicted"/>
<accession>A0ABY2H606</accession>
<reference evidence="1 2" key="1">
    <citation type="submission" date="2018-01" db="EMBL/GenBank/DDBJ databases">
        <title>Genome characterization of the sugarcane-associated fungus Trichoderma ghanense CCMA-1212 and their application in lignocelulose bioconversion.</title>
        <authorList>
            <person name="Steindorff A.S."/>
            <person name="Mendes T.D."/>
            <person name="Vilela E.S.D."/>
            <person name="Rodrigues D.S."/>
            <person name="Formighieri E.F."/>
            <person name="Melo I.S."/>
            <person name="Favaro L.C.L."/>
        </authorList>
    </citation>
    <scope>NUCLEOTIDE SEQUENCE [LARGE SCALE GENOMIC DNA]</scope>
    <source>
        <strain evidence="1 2">CCMA-1212</strain>
    </source>
</reference>
<dbReference type="Proteomes" id="UP001642720">
    <property type="component" value="Unassembled WGS sequence"/>
</dbReference>
<protein>
    <submittedName>
        <fullName evidence="1">Uncharacterized protein</fullName>
    </submittedName>
</protein>
<keyword evidence="2" id="KW-1185">Reference proteome</keyword>
<name>A0ABY2H606_9HYPO</name>
<feature type="non-terminal residue" evidence="1">
    <location>
        <position position="1"/>
    </location>
</feature>
<organism evidence="1 2">
    <name type="scientific">Trichoderma ghanense</name>
    <dbReference type="NCBI Taxonomy" id="65468"/>
    <lineage>
        <taxon>Eukaryota</taxon>
        <taxon>Fungi</taxon>
        <taxon>Dikarya</taxon>
        <taxon>Ascomycota</taxon>
        <taxon>Pezizomycotina</taxon>
        <taxon>Sordariomycetes</taxon>
        <taxon>Hypocreomycetidae</taxon>
        <taxon>Hypocreales</taxon>
        <taxon>Hypocreaceae</taxon>
        <taxon>Trichoderma</taxon>
    </lineage>
</organism>